<evidence type="ECO:0000256" key="3">
    <source>
        <dbReference type="ARBA" id="ARBA00022825"/>
    </source>
</evidence>
<dbReference type="SUPFAM" id="SSF52743">
    <property type="entry name" value="Subtilisin-like"/>
    <property type="match status" value="1"/>
</dbReference>
<gene>
    <name evidence="6" type="ORF">GQ607_015981</name>
</gene>
<dbReference type="Pfam" id="PF00082">
    <property type="entry name" value="Peptidase_S8"/>
    <property type="match status" value="1"/>
</dbReference>
<dbReference type="InterPro" id="IPR023827">
    <property type="entry name" value="Peptidase_S8_Asp-AS"/>
</dbReference>
<sequence>MSDSHGREFEDDSDEYSDDETTYTTKRREQAVAVLRSLKSVASKSDIDGFWDDYADVVFQKPDNTVSTTFFHRIVHEVAKSKEENGITASFIRPLFMKLVERAPHLLEETDENGETPLYSAIRMRKARTWWLIDYMLQCCDDDCVQRHIINALKQTGARGQLTKTCLNLALEHVISGSVLHKLVENANAEVLGLLDTSKKAAFFHAVRYDQCDENRVELIDLLLNKDMEITKRIGPPGLTRPHVATFLDLKYVTSKEVQGSAIEHIYSVYSEHERSRSAYLDAWKKSTEAKTRTSKNELSNKTREFNTEHKTTDLQKDISIPPKKSKGHTSGDQENDSRGKAQDREKSKDEYLSATEEKKRTRKDQKQEHARERMIGLDSSRPGIPRDSRVVVVEAAEGRTETQAISSKGDQTPNTSLKRTNTPKPDFDDHKIKEKKRPLSSGIAKPDPEVLATNSEKILTKLKLHYMRTRDVDLAISFLYGKNIHDVHICFDYVGPRTIKDEEFTRRFGKDSNSGLKFDEVLSYVRFPPVTVELTGKQNAERLGRPNGKLSGHQNRGRHDMEFFFKWLHDKGVRRVLTVEVDDRVDAAHGDGVYNEVPHSDESIQVSLENIVVEHLNWRKTDLDPQVICQANPQKGSQRNNSDASHDYPPQIRSDLREVTLQWSGSIAALRAWSEPEGLPQLPKLEVVYLDSPSLPRLYDSNLYIEKRIQEFETRLNENVILKRANLISLQHREPVASPGSKASSKQEFNLGSSSQSTTRKITVVHGDGRREMKRPTSNGDKPKSPEDGLPDDEHEWVTSISEFSKIMSGLWRKTLEDYEGLGLKDSNHPLVAVTGPQKLQSLAKPVVVALIDDGVHSFDPAFSNRVIEGKTFDYHDGWIGQHYDSARGHGTEMAKLICTVCPMAEIYSIRLKTYTGPDGNSTIDQMSASWAIEAALEKKATIISMSWTIPLPKDGTRQKSKLDAVLQKACKQKVLMFCSPPDSLAKEDHYPWAYKPESMFLIGAAHSDGTQYNLAGNKVDFTFPGVNVNLGFGITQRKGLTKSIALTKESTGSSIATALAAGLAALIISCFKASAIRLITEQSNGYNPKSARVSPGDVERMTQQQVMKEAFARIGNKDRSKFIQVWKMILPDSPFFDEDKEYEDKMAAVIEFCVSIYSHT</sequence>
<feature type="domain" description="Peptidase S8/S53" evidence="5">
    <location>
        <begin position="847"/>
        <end position="1074"/>
    </location>
</feature>
<evidence type="ECO:0000256" key="1">
    <source>
        <dbReference type="ARBA" id="ARBA00022670"/>
    </source>
</evidence>
<keyword evidence="2" id="KW-0378">Hydrolase</keyword>
<dbReference type="InterPro" id="IPR036852">
    <property type="entry name" value="Peptidase_S8/S53_dom_sf"/>
</dbReference>
<dbReference type="GO" id="GO:0006508">
    <property type="term" value="P:proteolysis"/>
    <property type="evidence" value="ECO:0007669"/>
    <property type="project" value="UniProtKB-KW"/>
</dbReference>
<dbReference type="PROSITE" id="PS00136">
    <property type="entry name" value="SUBTILASE_ASP"/>
    <property type="match status" value="1"/>
</dbReference>
<keyword evidence="3" id="KW-0720">Serine protease</keyword>
<organism evidence="6 7">
    <name type="scientific">Colletotrichum asianum</name>
    <dbReference type="NCBI Taxonomy" id="702518"/>
    <lineage>
        <taxon>Eukaryota</taxon>
        <taxon>Fungi</taxon>
        <taxon>Dikarya</taxon>
        <taxon>Ascomycota</taxon>
        <taxon>Pezizomycotina</taxon>
        <taxon>Sordariomycetes</taxon>
        <taxon>Hypocreomycetidae</taxon>
        <taxon>Glomerellales</taxon>
        <taxon>Glomerellaceae</taxon>
        <taxon>Colletotrichum</taxon>
        <taxon>Colletotrichum gloeosporioides species complex</taxon>
    </lineage>
</organism>
<name>A0A8H3ZEM3_9PEZI</name>
<feature type="region of interest" description="Disordered" evidence="4">
    <location>
        <begin position="290"/>
        <end position="448"/>
    </location>
</feature>
<feature type="compositionally biased region" description="Polar residues" evidence="4">
    <location>
        <begin position="402"/>
        <end position="424"/>
    </location>
</feature>
<dbReference type="AlphaFoldDB" id="A0A8H3ZEM3"/>
<feature type="compositionally biased region" description="Polar residues" evidence="4">
    <location>
        <begin position="742"/>
        <end position="762"/>
    </location>
</feature>
<keyword evidence="1 6" id="KW-0645">Protease</keyword>
<dbReference type="InterPro" id="IPR015500">
    <property type="entry name" value="Peptidase_S8_subtilisin-rel"/>
</dbReference>
<reference evidence="6 7" key="1">
    <citation type="submission" date="2019-12" db="EMBL/GenBank/DDBJ databases">
        <title>A genome sequence resource for the geographically widespread anthracnose pathogen Colletotrichum asianum.</title>
        <authorList>
            <person name="Meng Y."/>
        </authorList>
    </citation>
    <scope>NUCLEOTIDE SEQUENCE [LARGE SCALE GENOMIC DNA]</scope>
    <source>
        <strain evidence="6 7">ICMP 18580</strain>
    </source>
</reference>
<dbReference type="OrthoDB" id="5093543at2759"/>
<accession>A0A8H3ZEM3</accession>
<comment type="caution">
    <text evidence="6">The sequence shown here is derived from an EMBL/GenBank/DDBJ whole genome shotgun (WGS) entry which is preliminary data.</text>
</comment>
<protein>
    <submittedName>
        <fullName evidence="6">Intracellular serine protease</fullName>
    </submittedName>
</protein>
<feature type="region of interest" description="Disordered" evidence="4">
    <location>
        <begin position="1"/>
        <end position="24"/>
    </location>
</feature>
<evidence type="ECO:0000259" key="5">
    <source>
        <dbReference type="Pfam" id="PF00082"/>
    </source>
</evidence>
<feature type="compositionally biased region" description="Acidic residues" evidence="4">
    <location>
        <begin position="9"/>
        <end position="21"/>
    </location>
</feature>
<feature type="compositionally biased region" description="Basic and acidic residues" evidence="4">
    <location>
        <begin position="290"/>
        <end position="317"/>
    </location>
</feature>
<evidence type="ECO:0000313" key="7">
    <source>
        <dbReference type="Proteomes" id="UP000434172"/>
    </source>
</evidence>
<dbReference type="InterPro" id="IPR000209">
    <property type="entry name" value="Peptidase_S8/S53_dom"/>
</dbReference>
<proteinExistence type="predicted"/>
<evidence type="ECO:0000313" key="6">
    <source>
        <dbReference type="EMBL" id="KAF0316779.1"/>
    </source>
</evidence>
<keyword evidence="7" id="KW-1185">Reference proteome</keyword>
<dbReference type="PRINTS" id="PR00723">
    <property type="entry name" value="SUBTILISIN"/>
</dbReference>
<dbReference type="EMBL" id="WOWK01000148">
    <property type="protein sequence ID" value="KAF0316779.1"/>
    <property type="molecule type" value="Genomic_DNA"/>
</dbReference>
<evidence type="ECO:0000256" key="2">
    <source>
        <dbReference type="ARBA" id="ARBA00022801"/>
    </source>
</evidence>
<dbReference type="GO" id="GO:0004252">
    <property type="term" value="F:serine-type endopeptidase activity"/>
    <property type="evidence" value="ECO:0007669"/>
    <property type="project" value="InterPro"/>
</dbReference>
<feature type="compositionally biased region" description="Basic and acidic residues" evidence="4">
    <location>
        <begin position="768"/>
        <end position="788"/>
    </location>
</feature>
<dbReference type="Gene3D" id="3.40.50.200">
    <property type="entry name" value="Peptidase S8/S53 domain"/>
    <property type="match status" value="1"/>
</dbReference>
<dbReference type="Proteomes" id="UP000434172">
    <property type="component" value="Unassembled WGS sequence"/>
</dbReference>
<feature type="region of interest" description="Disordered" evidence="4">
    <location>
        <begin position="734"/>
        <end position="795"/>
    </location>
</feature>
<evidence type="ECO:0000256" key="4">
    <source>
        <dbReference type="SAM" id="MobiDB-lite"/>
    </source>
</evidence>
<feature type="compositionally biased region" description="Basic and acidic residues" evidence="4">
    <location>
        <begin position="330"/>
        <end position="376"/>
    </location>
</feature>